<feature type="chain" id="PRO_5011779356" evidence="1">
    <location>
        <begin position="25"/>
        <end position="590"/>
    </location>
</feature>
<protein>
    <submittedName>
        <fullName evidence="2">Uncharacterized conserved protein, DUF885 familyt</fullName>
    </submittedName>
</protein>
<organism evidence="2 3">
    <name type="scientific">Rugamonas rubra</name>
    <dbReference type="NCBI Taxonomy" id="758825"/>
    <lineage>
        <taxon>Bacteria</taxon>
        <taxon>Pseudomonadati</taxon>
        <taxon>Pseudomonadota</taxon>
        <taxon>Betaproteobacteria</taxon>
        <taxon>Burkholderiales</taxon>
        <taxon>Oxalobacteraceae</taxon>
        <taxon>Telluria group</taxon>
        <taxon>Rugamonas</taxon>
    </lineage>
</organism>
<accession>A0A1I4RH02</accession>
<reference evidence="2 3" key="1">
    <citation type="submission" date="2016-10" db="EMBL/GenBank/DDBJ databases">
        <authorList>
            <person name="de Groot N.N."/>
        </authorList>
    </citation>
    <scope>NUCLEOTIDE SEQUENCE [LARGE SCALE GENOMIC DNA]</scope>
    <source>
        <strain evidence="2 3">ATCC 43154</strain>
    </source>
</reference>
<keyword evidence="1" id="KW-0732">Signal</keyword>
<dbReference type="OrthoDB" id="9760040at2"/>
<feature type="signal peptide" evidence="1">
    <location>
        <begin position="1"/>
        <end position="24"/>
    </location>
</feature>
<dbReference type="InterPro" id="IPR010281">
    <property type="entry name" value="DUF885"/>
</dbReference>
<dbReference type="EMBL" id="FOTW01000022">
    <property type="protein sequence ID" value="SFM51534.1"/>
    <property type="molecule type" value="Genomic_DNA"/>
</dbReference>
<dbReference type="PANTHER" id="PTHR33361:SF2">
    <property type="entry name" value="DUF885 DOMAIN-CONTAINING PROTEIN"/>
    <property type="match status" value="1"/>
</dbReference>
<dbReference type="Pfam" id="PF05960">
    <property type="entry name" value="DUF885"/>
    <property type="match status" value="1"/>
</dbReference>
<dbReference type="Proteomes" id="UP000199470">
    <property type="component" value="Unassembled WGS sequence"/>
</dbReference>
<gene>
    <name evidence="2" type="ORF">SAMN02982985_04337</name>
</gene>
<evidence type="ECO:0000313" key="2">
    <source>
        <dbReference type="EMBL" id="SFM51534.1"/>
    </source>
</evidence>
<dbReference type="RefSeq" id="WP_093389792.1">
    <property type="nucleotide sequence ID" value="NZ_FOTW01000022.1"/>
</dbReference>
<dbReference type="STRING" id="758825.SAMN02982985_04337"/>
<evidence type="ECO:0000313" key="3">
    <source>
        <dbReference type="Proteomes" id="UP000199470"/>
    </source>
</evidence>
<name>A0A1I4RH02_9BURK</name>
<dbReference type="AlphaFoldDB" id="A0A1I4RH02"/>
<sequence length="590" mass="65460">MDKKLAAALAGACILLAAAAPAQAAAAQGAGRADARFKAIYTQEWQWRLGQHLEDEEDDDNGVRPDLPRVDPATQRARLAYWQGVLKRLDGIAPASLSAAERVNYAVYRAQIAVFVADQRFREFEKPLNADSAFWSNLADGARKHFSKAAEYRDYLKQLADVPRYFGEETANMRAGLRRGFTPPKVTLSGRDASISSVTEAKTAQDTVFYTPFKQMPATIPAAEQAALRAAAAKVIGEAVQPAYGALLRFMREEYVPRAQEALAAESLPDGKAYYQAKIVEYTTTALSAVQIHQIGLDEMAKIRAEMGETIRQTGFAGELPAFLQFLRTDPRFYARTPEELMMRAAHIAKKFDAKAEQYFGYLPRRRFAITPVPADLAPFYTSGRGGPGVYLVNTYNLPARALYSLPALTLHESAPGHAFQMPVAMEQKGRPPFRRAYISAYGEGWALYAERLGSEMGIYETPYETFGMLSYQAWRAARLVVDTGIHAKGWTRAQAQAYLHDNTALSEHEIETEVDRYISWPGQALSYYLGEMAIFKARRKAEAALGAKFDIRHFHDTVLQLGSVPLPVLEARIDAFIAEGGKSPYPKQD</sequence>
<dbReference type="PANTHER" id="PTHR33361">
    <property type="entry name" value="GLR0591 PROTEIN"/>
    <property type="match status" value="1"/>
</dbReference>
<keyword evidence="3" id="KW-1185">Reference proteome</keyword>
<proteinExistence type="predicted"/>
<evidence type="ECO:0000256" key="1">
    <source>
        <dbReference type="SAM" id="SignalP"/>
    </source>
</evidence>